<dbReference type="RefSeq" id="WP_036943174.1">
    <property type="nucleotide sequence ID" value="NZ_BRQK01000031.1"/>
</dbReference>
<sequence length="87" mass="10186">MDIRHQYNEALNKLEADVNGGLRDLINIYCVAIDSFENDIVDSIVLYVIDMGNKDTCRYLEEILSVNKDPYLVKEFNEWIKEIKNKT</sequence>
<organism evidence="1 2">
    <name type="scientific">Providencia stuartii</name>
    <dbReference type="NCBI Taxonomy" id="588"/>
    <lineage>
        <taxon>Bacteria</taxon>
        <taxon>Pseudomonadati</taxon>
        <taxon>Pseudomonadota</taxon>
        <taxon>Gammaproteobacteria</taxon>
        <taxon>Enterobacterales</taxon>
        <taxon>Morganellaceae</taxon>
        <taxon>Providencia</taxon>
    </lineage>
</organism>
<dbReference type="AlphaFoldDB" id="A0AAJ1JIK2"/>
<dbReference type="KEGG" id="psta:BGK56_17160"/>
<dbReference type="EMBL" id="JAREJI010000045">
    <property type="protein sequence ID" value="MDE8772067.1"/>
    <property type="molecule type" value="Genomic_DNA"/>
</dbReference>
<proteinExistence type="predicted"/>
<dbReference type="Proteomes" id="UP001163056">
    <property type="component" value="Unassembled WGS sequence"/>
</dbReference>
<dbReference type="KEGG" id="psx:DR96_353"/>
<protein>
    <submittedName>
        <fullName evidence="1">Uncharacterized protein</fullName>
    </submittedName>
</protein>
<evidence type="ECO:0000313" key="1">
    <source>
        <dbReference type="EMBL" id="MDE8772067.1"/>
    </source>
</evidence>
<accession>A0AAJ1JIK2</accession>
<name>A0AAJ1JIK2_PROST</name>
<evidence type="ECO:0000313" key="2">
    <source>
        <dbReference type="Proteomes" id="UP001163056"/>
    </source>
</evidence>
<comment type="caution">
    <text evidence="1">The sequence shown here is derived from an EMBL/GenBank/DDBJ whole genome shotgun (WGS) entry which is preliminary data.</text>
</comment>
<gene>
    <name evidence="1" type="ORF">PZS58_21620</name>
</gene>
<reference evidence="1 2" key="1">
    <citation type="submission" date="2023-03" db="EMBL/GenBank/DDBJ databases">
        <title>WGS of NDM-producing Providencia thailandensis from Ukrainian patients.</title>
        <authorList>
            <person name="Zabicka D."/>
            <person name="Izdebski R."/>
            <person name="Urbanowicz P."/>
            <person name="Biedrzycka M."/>
            <person name="Guzek A."/>
            <person name="Gniadkowski M."/>
        </authorList>
    </citation>
    <scope>NUCLEOTIDE SEQUENCE [LARGE SCALE GENOMIC DNA]</scope>
    <source>
        <strain evidence="1 2">8015-22</strain>
    </source>
</reference>